<dbReference type="RefSeq" id="WP_207561782.1">
    <property type="nucleotide sequence ID" value="NZ_CP046072.1"/>
</dbReference>
<evidence type="ECO:0000313" key="2">
    <source>
        <dbReference type="EMBL" id="QSZ42969.1"/>
    </source>
</evidence>
<accession>A0A975GE28</accession>
<dbReference type="KEGG" id="saqt:GJV85_12910"/>
<dbReference type="Pfam" id="PF02635">
    <property type="entry name" value="DsrE"/>
    <property type="match status" value="1"/>
</dbReference>
<keyword evidence="1" id="KW-0732">Signal</keyword>
<dbReference type="InterPro" id="IPR003787">
    <property type="entry name" value="Sulphur_relay_DsrE/F-like"/>
</dbReference>
<reference evidence="2" key="1">
    <citation type="submission" date="2019-11" db="EMBL/GenBank/DDBJ databases">
        <authorList>
            <person name="Kojima H."/>
        </authorList>
    </citation>
    <scope>NUCLEOTIDE SEQUENCE</scope>
    <source>
        <strain evidence="2">H1576</strain>
    </source>
</reference>
<dbReference type="Proteomes" id="UP000671852">
    <property type="component" value="Chromosome"/>
</dbReference>
<organism evidence="2 3">
    <name type="scientific">Sulfurimonas aquatica</name>
    <dbReference type="NCBI Taxonomy" id="2672570"/>
    <lineage>
        <taxon>Bacteria</taxon>
        <taxon>Pseudomonadati</taxon>
        <taxon>Campylobacterota</taxon>
        <taxon>Epsilonproteobacteria</taxon>
        <taxon>Campylobacterales</taxon>
        <taxon>Sulfurimonadaceae</taxon>
        <taxon>Sulfurimonas</taxon>
    </lineage>
</organism>
<dbReference type="SUPFAM" id="SSF75169">
    <property type="entry name" value="DsrEFH-like"/>
    <property type="match status" value="1"/>
</dbReference>
<evidence type="ECO:0000256" key="1">
    <source>
        <dbReference type="SAM" id="SignalP"/>
    </source>
</evidence>
<dbReference type="AlphaFoldDB" id="A0A975GE28"/>
<feature type="chain" id="PRO_5037401281" description="DsrE family protein" evidence="1">
    <location>
        <begin position="21"/>
        <end position="151"/>
    </location>
</feature>
<sequence>MNNIRLICLILILFLSNVNASEYKSVFDCSSSDAQYIASRISLIDKTIDMIENDGDSIKVALTLHGACVAMVSSSYEDITADEDLKYIQKAQERLISLSKRKNVEIVACAMSLNANAIEKEEVLPFIHISKNSFIDTIKYQNHGYALMTFK</sequence>
<dbReference type="EMBL" id="CP046072">
    <property type="protein sequence ID" value="QSZ42969.1"/>
    <property type="molecule type" value="Genomic_DNA"/>
</dbReference>
<gene>
    <name evidence="2" type="ORF">GJV85_12910</name>
</gene>
<name>A0A975GE28_9BACT</name>
<proteinExistence type="predicted"/>
<dbReference type="Gene3D" id="3.40.1260.10">
    <property type="entry name" value="DsrEFH-like"/>
    <property type="match status" value="1"/>
</dbReference>
<dbReference type="InterPro" id="IPR027396">
    <property type="entry name" value="DsrEFH-like"/>
</dbReference>
<reference evidence="2" key="2">
    <citation type="submission" date="2021-04" db="EMBL/GenBank/DDBJ databases">
        <title>Isolation and characterization of a novel species of the genus Sulfurimonas.</title>
        <authorList>
            <person name="Fukui M."/>
        </authorList>
    </citation>
    <scope>NUCLEOTIDE SEQUENCE</scope>
    <source>
        <strain evidence="2">H1576</strain>
    </source>
</reference>
<feature type="signal peptide" evidence="1">
    <location>
        <begin position="1"/>
        <end position="20"/>
    </location>
</feature>
<evidence type="ECO:0008006" key="4">
    <source>
        <dbReference type="Google" id="ProtNLM"/>
    </source>
</evidence>
<evidence type="ECO:0000313" key="3">
    <source>
        <dbReference type="Proteomes" id="UP000671852"/>
    </source>
</evidence>
<protein>
    <recommendedName>
        <fullName evidence="4">DsrE family protein</fullName>
    </recommendedName>
</protein>
<keyword evidence="3" id="KW-1185">Reference proteome</keyword>